<gene>
    <name evidence="1" type="ORF">BDN70DRAFT_996319</name>
</gene>
<evidence type="ECO:0000313" key="2">
    <source>
        <dbReference type="Proteomes" id="UP000807469"/>
    </source>
</evidence>
<proteinExistence type="predicted"/>
<comment type="caution">
    <text evidence="1">The sequence shown here is derived from an EMBL/GenBank/DDBJ whole genome shotgun (WGS) entry which is preliminary data.</text>
</comment>
<protein>
    <submittedName>
        <fullName evidence="1">Uncharacterized protein</fullName>
    </submittedName>
</protein>
<dbReference type="Proteomes" id="UP000807469">
    <property type="component" value="Unassembled WGS sequence"/>
</dbReference>
<name>A0A9P6CWD7_9AGAR</name>
<dbReference type="EMBL" id="MU155327">
    <property type="protein sequence ID" value="KAF9475555.1"/>
    <property type="molecule type" value="Genomic_DNA"/>
</dbReference>
<sequence>MPSETYRTSASEESGYTIHYTQFVNEALSRLTNYYIVAERCTVRIQREFPAERANELRLRYNTVLSAFHDDTVNNPSRMPTTLLDGKEFLKKCDDCSVANPNIVPFDECLRMICALNYGAQFIIQHLEGHKDKLKIMKLASERCTKTCHPDVAAKLQGRKKPTHLCEMLEIGQVVWLNVPSGRNKFRLVDHGSTAVKGEFWTFEEVQSQQMVGKKPILFDLSKEDFDEVHEPEQ</sequence>
<accession>A0A9P6CWD7</accession>
<keyword evidence="2" id="KW-1185">Reference proteome</keyword>
<dbReference type="AlphaFoldDB" id="A0A9P6CWD7"/>
<dbReference type="OrthoDB" id="3054371at2759"/>
<organism evidence="1 2">
    <name type="scientific">Pholiota conissans</name>
    <dbReference type="NCBI Taxonomy" id="109636"/>
    <lineage>
        <taxon>Eukaryota</taxon>
        <taxon>Fungi</taxon>
        <taxon>Dikarya</taxon>
        <taxon>Basidiomycota</taxon>
        <taxon>Agaricomycotina</taxon>
        <taxon>Agaricomycetes</taxon>
        <taxon>Agaricomycetidae</taxon>
        <taxon>Agaricales</taxon>
        <taxon>Agaricineae</taxon>
        <taxon>Strophariaceae</taxon>
        <taxon>Pholiota</taxon>
    </lineage>
</organism>
<reference evidence="1" key="1">
    <citation type="submission" date="2020-11" db="EMBL/GenBank/DDBJ databases">
        <authorList>
            <consortium name="DOE Joint Genome Institute"/>
            <person name="Ahrendt S."/>
            <person name="Riley R."/>
            <person name="Andreopoulos W."/>
            <person name="Labutti K."/>
            <person name="Pangilinan J."/>
            <person name="Ruiz-Duenas F.J."/>
            <person name="Barrasa J.M."/>
            <person name="Sanchez-Garcia M."/>
            <person name="Camarero S."/>
            <person name="Miyauchi S."/>
            <person name="Serrano A."/>
            <person name="Linde D."/>
            <person name="Babiker R."/>
            <person name="Drula E."/>
            <person name="Ayuso-Fernandez I."/>
            <person name="Pacheco R."/>
            <person name="Padilla G."/>
            <person name="Ferreira P."/>
            <person name="Barriuso J."/>
            <person name="Kellner H."/>
            <person name="Castanera R."/>
            <person name="Alfaro M."/>
            <person name="Ramirez L."/>
            <person name="Pisabarro A.G."/>
            <person name="Kuo A."/>
            <person name="Tritt A."/>
            <person name="Lipzen A."/>
            <person name="He G."/>
            <person name="Yan M."/>
            <person name="Ng V."/>
            <person name="Cullen D."/>
            <person name="Martin F."/>
            <person name="Rosso M.-N."/>
            <person name="Henrissat B."/>
            <person name="Hibbett D."/>
            <person name="Martinez A.T."/>
            <person name="Grigoriev I.V."/>
        </authorList>
    </citation>
    <scope>NUCLEOTIDE SEQUENCE</scope>
    <source>
        <strain evidence="1">CIRM-BRFM 674</strain>
    </source>
</reference>
<evidence type="ECO:0000313" key="1">
    <source>
        <dbReference type="EMBL" id="KAF9475555.1"/>
    </source>
</evidence>